<evidence type="ECO:0000256" key="3">
    <source>
        <dbReference type="ARBA" id="ARBA00022723"/>
    </source>
</evidence>
<dbReference type="PRINTS" id="PR00853">
    <property type="entry name" value="XPGRADSUPER"/>
</dbReference>
<dbReference type="InterPro" id="IPR036279">
    <property type="entry name" value="5-3_exonuclease_C_sf"/>
</dbReference>
<dbReference type="GO" id="GO:0008409">
    <property type="term" value="F:5'-3' exonuclease activity"/>
    <property type="evidence" value="ECO:0007669"/>
    <property type="project" value="UniProtKB-UniRule"/>
</dbReference>
<sequence length="343" mass="38924">MGVNLSKLIEKEEITIDYLQNKKVGIDSYNMLYQFLASIRGQDGLPLADSHGNITSHIAGLFYRTINLLEKGVKPVYVFDGIPSELKAKTLEKRREVRTDATKKASAALQEGKMEEAKKYGSRALKLTKDMVDEAKEFLTLLGIPIVQAPQEGEAQASVMVAKGQLDGVVSQDFDALLFGATHLYRNIGFSGKRKVAGKNFYVDIKQEHLDLEKVLKQLKINRQKLIWLGILVGTDFNDKFPRVGPKTAIKLVQEFDTFEEIIEKTGHQPDFDYKEIEDVFMNPVSCGVEDSKLEQSNPNKEKLVEFLVEKHDFSSDRVENTLNKFLTQKEEREKQKGLSDWF</sequence>
<keyword evidence="8 10" id="KW-0460">Magnesium</keyword>
<dbReference type="InterPro" id="IPR019974">
    <property type="entry name" value="XPG_CS"/>
</dbReference>
<evidence type="ECO:0000256" key="6">
    <source>
        <dbReference type="ARBA" id="ARBA00022801"/>
    </source>
</evidence>
<feature type="binding site" evidence="10">
    <location>
        <position position="152"/>
    </location>
    <ligand>
        <name>Mg(2+)</name>
        <dbReference type="ChEBI" id="CHEBI:18420"/>
        <label>1</label>
    </ligand>
</feature>
<reference evidence="13" key="1">
    <citation type="journal article" date="2021" name="ISME J.">
        <title>Mercury methylation by metabolically versatile and cosmopolitan marine bacteria.</title>
        <authorList>
            <person name="Lin H."/>
            <person name="Ascher D.B."/>
            <person name="Myung Y."/>
            <person name="Lamborg C.H."/>
            <person name="Hallam S.J."/>
            <person name="Gionfriddo C.M."/>
            <person name="Holt K.E."/>
            <person name="Moreau J.W."/>
        </authorList>
    </citation>
    <scope>NUCLEOTIDE SEQUENCE</scope>
    <source>
        <strain evidence="13">SI075_bin30</strain>
    </source>
</reference>
<dbReference type="FunFam" id="3.40.50.1010:FF:000016">
    <property type="entry name" value="Flap endonuclease 1"/>
    <property type="match status" value="1"/>
</dbReference>
<keyword evidence="7 10" id="KW-0269">Exonuclease</keyword>
<dbReference type="PROSITE" id="PS00841">
    <property type="entry name" value="XPG_1"/>
    <property type="match status" value="1"/>
</dbReference>
<comment type="caution">
    <text evidence="13">The sequence shown here is derived from an EMBL/GenBank/DDBJ whole genome shotgun (WGS) entry which is preliminary data.</text>
</comment>
<evidence type="ECO:0000259" key="12">
    <source>
        <dbReference type="SMART" id="SM00485"/>
    </source>
</evidence>
<evidence type="ECO:0000256" key="5">
    <source>
        <dbReference type="ARBA" id="ARBA00022763"/>
    </source>
</evidence>
<protein>
    <recommendedName>
        <fullName evidence="10">Flap endonuclease 1</fullName>
        <shortName evidence="10">FEN-1</shortName>
        <ecNumber evidence="10">3.1.-.-</ecNumber>
    </recommendedName>
    <alternativeName>
        <fullName evidence="10">Flap structure-specific endonuclease 1</fullName>
    </alternativeName>
</protein>
<name>A0A8T5GFP9_9ARCH</name>
<feature type="domain" description="XPG-I" evidence="11">
    <location>
        <begin position="140"/>
        <end position="221"/>
    </location>
</feature>
<comment type="subunit">
    <text evidence="10">Interacts with PCNA. PCNA stimulates the nuclease activity without altering cleavage specificity.</text>
</comment>
<dbReference type="HAMAP" id="MF_00614">
    <property type="entry name" value="Fen"/>
    <property type="match status" value="1"/>
</dbReference>
<proteinExistence type="inferred from homology"/>
<feature type="binding site" evidence="10">
    <location>
        <position position="175"/>
    </location>
    <ligand>
        <name>Mg(2+)</name>
        <dbReference type="ChEBI" id="CHEBI:18420"/>
        <label>2</label>
    </ligand>
</feature>
<dbReference type="PANTHER" id="PTHR11081">
    <property type="entry name" value="FLAP ENDONUCLEASE FAMILY MEMBER"/>
    <property type="match status" value="1"/>
</dbReference>
<evidence type="ECO:0000256" key="10">
    <source>
        <dbReference type="HAMAP-Rule" id="MF_00614"/>
    </source>
</evidence>
<organism evidence="13 14">
    <name type="scientific">Candidatus Iainarchaeum sp</name>
    <dbReference type="NCBI Taxonomy" id="3101447"/>
    <lineage>
        <taxon>Archaea</taxon>
        <taxon>Candidatus Iainarchaeota</taxon>
        <taxon>Candidatus Iainarchaeia</taxon>
        <taxon>Candidatus Iainarchaeales</taxon>
        <taxon>Candidatus Iainarchaeaceae</taxon>
        <taxon>Candidatus Iainarchaeum</taxon>
    </lineage>
</organism>
<dbReference type="PANTHER" id="PTHR11081:SF9">
    <property type="entry name" value="FLAP ENDONUCLEASE 1"/>
    <property type="match status" value="1"/>
</dbReference>
<accession>A0A8T5GFP9</accession>
<dbReference type="AlphaFoldDB" id="A0A8T5GFP9"/>
<dbReference type="GO" id="GO:0000287">
    <property type="term" value="F:magnesium ion binding"/>
    <property type="evidence" value="ECO:0007669"/>
    <property type="project" value="UniProtKB-UniRule"/>
</dbReference>
<feature type="region of interest" description="N-domain" evidence="10">
    <location>
        <begin position="1"/>
        <end position="98"/>
    </location>
</feature>
<dbReference type="SUPFAM" id="SSF88723">
    <property type="entry name" value="PIN domain-like"/>
    <property type="match status" value="1"/>
</dbReference>
<keyword evidence="3 10" id="KW-0479">Metal-binding</keyword>
<dbReference type="Gene3D" id="1.10.150.20">
    <property type="entry name" value="5' to 3' exonuclease, C-terminal subdomain"/>
    <property type="match status" value="1"/>
</dbReference>
<feature type="domain" description="XPG N-terminal" evidence="12">
    <location>
        <begin position="1"/>
        <end position="101"/>
    </location>
</feature>
<keyword evidence="5 10" id="KW-0227">DNA damage</keyword>
<dbReference type="EMBL" id="JABJNZ010000066">
    <property type="protein sequence ID" value="MBT4870964.1"/>
    <property type="molecule type" value="Genomic_DNA"/>
</dbReference>
<evidence type="ECO:0000313" key="14">
    <source>
        <dbReference type="Proteomes" id="UP000722459"/>
    </source>
</evidence>
<dbReference type="GO" id="GO:0043137">
    <property type="term" value="P:DNA replication, removal of RNA primer"/>
    <property type="evidence" value="ECO:0007669"/>
    <property type="project" value="UniProtKB-UniRule"/>
</dbReference>
<feature type="binding site" evidence="10">
    <location>
        <position position="236"/>
    </location>
    <ligand>
        <name>Mg(2+)</name>
        <dbReference type="ChEBI" id="CHEBI:18420"/>
        <label>2</label>
    </ligand>
</feature>
<dbReference type="Pfam" id="PF00752">
    <property type="entry name" value="XPG_N"/>
    <property type="match status" value="1"/>
</dbReference>
<comment type="caution">
    <text evidence="10">Lacks conserved residue(s) required for the propagation of feature annotation.</text>
</comment>
<dbReference type="SMART" id="SM00279">
    <property type="entry name" value="HhH2"/>
    <property type="match status" value="1"/>
</dbReference>
<evidence type="ECO:0000256" key="1">
    <source>
        <dbReference type="ARBA" id="ARBA00022705"/>
    </source>
</evidence>
<dbReference type="EC" id="3.1.-.-" evidence="10"/>
<evidence type="ECO:0000256" key="7">
    <source>
        <dbReference type="ARBA" id="ARBA00022839"/>
    </source>
</evidence>
<feature type="region of interest" description="Interaction with PCNA" evidence="10">
    <location>
        <begin position="335"/>
        <end position="343"/>
    </location>
</feature>
<dbReference type="Gene3D" id="3.40.50.1010">
    <property type="entry name" value="5'-nuclease"/>
    <property type="match status" value="1"/>
</dbReference>
<dbReference type="InterPro" id="IPR029060">
    <property type="entry name" value="PIN-like_dom_sf"/>
</dbReference>
<feature type="binding site" evidence="10">
    <location>
        <position position="27"/>
    </location>
    <ligand>
        <name>Mg(2+)</name>
        <dbReference type="ChEBI" id="CHEBI:18420"/>
        <label>1</label>
    </ligand>
</feature>
<dbReference type="CDD" id="cd09867">
    <property type="entry name" value="PIN_FEN1"/>
    <property type="match status" value="1"/>
</dbReference>
<evidence type="ECO:0000256" key="2">
    <source>
        <dbReference type="ARBA" id="ARBA00022722"/>
    </source>
</evidence>
<keyword evidence="4 10" id="KW-0255">Endonuclease</keyword>
<dbReference type="SMART" id="SM00484">
    <property type="entry name" value="XPGI"/>
    <property type="match status" value="1"/>
</dbReference>
<feature type="binding site" evidence="10">
    <location>
        <position position="154"/>
    </location>
    <ligand>
        <name>Mg(2+)</name>
        <dbReference type="ChEBI" id="CHEBI:18420"/>
        <label>1</label>
    </ligand>
</feature>
<dbReference type="GO" id="GO:0003677">
    <property type="term" value="F:DNA binding"/>
    <property type="evidence" value="ECO:0007669"/>
    <property type="project" value="UniProtKB-UniRule"/>
</dbReference>
<evidence type="ECO:0000256" key="4">
    <source>
        <dbReference type="ARBA" id="ARBA00022759"/>
    </source>
</evidence>
<dbReference type="InterPro" id="IPR006084">
    <property type="entry name" value="XPG/Rad2"/>
</dbReference>
<feature type="binding site" evidence="10">
    <location>
        <position position="173"/>
    </location>
    <ligand>
        <name>Mg(2+)</name>
        <dbReference type="ChEBI" id="CHEBI:18420"/>
        <label>2</label>
    </ligand>
</feature>
<evidence type="ECO:0000313" key="13">
    <source>
        <dbReference type="EMBL" id="MBT4870964.1"/>
    </source>
</evidence>
<keyword evidence="9 10" id="KW-0234">DNA repair</keyword>
<dbReference type="InterPro" id="IPR023426">
    <property type="entry name" value="Flap_endonuc"/>
</dbReference>
<evidence type="ECO:0000259" key="11">
    <source>
        <dbReference type="SMART" id="SM00484"/>
    </source>
</evidence>
<evidence type="ECO:0000256" key="9">
    <source>
        <dbReference type="ARBA" id="ARBA00023204"/>
    </source>
</evidence>
<dbReference type="InterPro" id="IPR019973">
    <property type="entry name" value="Flap_endonuc_arc"/>
</dbReference>
<feature type="binding site" evidence="10">
    <location>
        <position position="80"/>
    </location>
    <ligand>
        <name>Mg(2+)</name>
        <dbReference type="ChEBI" id="CHEBI:18420"/>
        <label>1</label>
    </ligand>
</feature>
<keyword evidence="6 10" id="KW-0378">Hydrolase</keyword>
<gene>
    <name evidence="10" type="primary">fen</name>
    <name evidence="13" type="ORF">HON47_05300</name>
</gene>
<dbReference type="Proteomes" id="UP000722459">
    <property type="component" value="Unassembled WGS sequence"/>
</dbReference>
<dbReference type="NCBIfam" id="TIGR03674">
    <property type="entry name" value="fen_arch"/>
    <property type="match status" value="1"/>
</dbReference>
<dbReference type="SMART" id="SM00485">
    <property type="entry name" value="XPGN"/>
    <property type="match status" value="1"/>
</dbReference>
<dbReference type="InterPro" id="IPR008918">
    <property type="entry name" value="HhH2"/>
</dbReference>
<comment type="function">
    <text evidence="10">Structure-specific nuclease with 5'-flap endonuclease and 5'-3' exonuclease activities involved in DNA replication and repair. During DNA replication, cleaves the 5'-overhanging flap structure that is generated by displacement synthesis when DNA polymerase encounters the 5'-end of a downstream Okazaki fragment. Binds the unpaired 3'-DNA end and kinks the DNA to facilitate 5' cleavage specificity. Cleaves one nucleotide into the double-stranded DNA from the junction in flap DNA, leaving a nick for ligation. Also involved in the base excision repair (BER) pathway. Acts as a genome stabilization factor that prevents flaps from equilibrating into structurs that lead to duplications and deletions. Also possesses 5'-3' exonuclease activity on nicked or gapped double-stranded DNA.</text>
</comment>
<keyword evidence="1 10" id="KW-0235">DNA replication</keyword>
<dbReference type="InterPro" id="IPR006086">
    <property type="entry name" value="XPG-I_dom"/>
</dbReference>
<dbReference type="InterPro" id="IPR006085">
    <property type="entry name" value="XPG_DNA_repair_N"/>
</dbReference>
<dbReference type="GO" id="GO:0017108">
    <property type="term" value="F:5'-flap endonuclease activity"/>
    <property type="evidence" value="ECO:0007669"/>
    <property type="project" value="UniProtKB-UniRule"/>
</dbReference>
<dbReference type="Pfam" id="PF00867">
    <property type="entry name" value="XPG_I"/>
    <property type="match status" value="1"/>
</dbReference>
<keyword evidence="2 10" id="KW-0540">Nuclease</keyword>
<dbReference type="SUPFAM" id="SSF47807">
    <property type="entry name" value="5' to 3' exonuclease, C-terminal subdomain"/>
    <property type="match status" value="1"/>
</dbReference>
<dbReference type="GO" id="GO:0006281">
    <property type="term" value="P:DNA repair"/>
    <property type="evidence" value="ECO:0007669"/>
    <property type="project" value="UniProtKB-UniRule"/>
</dbReference>
<comment type="cofactor">
    <cofactor evidence="10">
        <name>Mg(2+)</name>
        <dbReference type="ChEBI" id="CHEBI:18420"/>
    </cofactor>
    <text evidence="10">Binds 2 magnesium ions per subunit. They probably participate in the reaction catalyzed by the enzyme. May bind an additional third magnesium ion after substrate binding.</text>
</comment>
<comment type="similarity">
    <text evidence="10">Belongs to the XPG/RAD2 endonuclease family. FEN1 subfamily.</text>
</comment>
<evidence type="ECO:0000256" key="8">
    <source>
        <dbReference type="ARBA" id="ARBA00022842"/>
    </source>
</evidence>